<feature type="compositionally biased region" description="Polar residues" evidence="2">
    <location>
        <begin position="428"/>
        <end position="441"/>
    </location>
</feature>
<feature type="region of interest" description="Disordered" evidence="2">
    <location>
        <begin position="1339"/>
        <end position="1412"/>
    </location>
</feature>
<feature type="region of interest" description="Disordered" evidence="2">
    <location>
        <begin position="1"/>
        <end position="49"/>
    </location>
</feature>
<feature type="compositionally biased region" description="Low complexity" evidence="2">
    <location>
        <begin position="494"/>
        <end position="505"/>
    </location>
</feature>
<feature type="compositionally biased region" description="Low complexity" evidence="2">
    <location>
        <begin position="233"/>
        <end position="244"/>
    </location>
</feature>
<feature type="region of interest" description="Disordered" evidence="2">
    <location>
        <begin position="1135"/>
        <end position="1154"/>
    </location>
</feature>
<feature type="compositionally biased region" description="Pro residues" evidence="2">
    <location>
        <begin position="397"/>
        <end position="411"/>
    </location>
</feature>
<reference evidence="4" key="1">
    <citation type="submission" date="2014-04" db="EMBL/GenBank/DDBJ databases">
        <title>Evolutionary Origins and Diversification of the Mycorrhizal Mutualists.</title>
        <authorList>
            <consortium name="DOE Joint Genome Institute"/>
            <consortium name="Mycorrhizal Genomics Consortium"/>
            <person name="Kohler A."/>
            <person name="Kuo A."/>
            <person name="Nagy L.G."/>
            <person name="Floudas D."/>
            <person name="Copeland A."/>
            <person name="Barry K.W."/>
            <person name="Cichocki N."/>
            <person name="Veneault-Fourrey C."/>
            <person name="LaButti K."/>
            <person name="Lindquist E.A."/>
            <person name="Lipzen A."/>
            <person name="Lundell T."/>
            <person name="Morin E."/>
            <person name="Murat C."/>
            <person name="Riley R."/>
            <person name="Ohm R."/>
            <person name="Sun H."/>
            <person name="Tunlid A."/>
            <person name="Henrissat B."/>
            <person name="Grigoriev I.V."/>
            <person name="Hibbett D.S."/>
            <person name="Martin F."/>
        </authorList>
    </citation>
    <scope>NUCLEOTIDE SEQUENCE [LARGE SCALE GENOMIC DNA]</scope>
    <source>
        <strain evidence="4">FD-334 SS-4</strain>
    </source>
</reference>
<feature type="compositionally biased region" description="Polar residues" evidence="2">
    <location>
        <begin position="960"/>
        <end position="979"/>
    </location>
</feature>
<feature type="region of interest" description="Disordered" evidence="2">
    <location>
        <begin position="626"/>
        <end position="684"/>
    </location>
</feature>
<feature type="compositionally biased region" description="Polar residues" evidence="2">
    <location>
        <begin position="1369"/>
        <end position="1381"/>
    </location>
</feature>
<evidence type="ECO:0000256" key="2">
    <source>
        <dbReference type="SAM" id="MobiDB-lite"/>
    </source>
</evidence>
<feature type="compositionally biased region" description="Low complexity" evidence="2">
    <location>
        <begin position="520"/>
        <end position="532"/>
    </location>
</feature>
<feature type="region of interest" description="Disordered" evidence="2">
    <location>
        <begin position="752"/>
        <end position="893"/>
    </location>
</feature>
<feature type="region of interest" description="Disordered" evidence="2">
    <location>
        <begin position="306"/>
        <end position="612"/>
    </location>
</feature>
<accession>A0A0D2MN12</accession>
<feature type="compositionally biased region" description="Low complexity" evidence="2">
    <location>
        <begin position="1342"/>
        <end position="1357"/>
    </location>
</feature>
<protein>
    <submittedName>
        <fullName evidence="3">Uncharacterized protein</fullName>
    </submittedName>
</protein>
<dbReference type="OrthoDB" id="3271284at2759"/>
<feature type="compositionally biased region" description="Pro residues" evidence="2">
    <location>
        <begin position="910"/>
        <end position="921"/>
    </location>
</feature>
<feature type="compositionally biased region" description="Basic and acidic residues" evidence="2">
    <location>
        <begin position="534"/>
        <end position="550"/>
    </location>
</feature>
<feature type="region of interest" description="Disordered" evidence="2">
    <location>
        <begin position="1084"/>
        <end position="1128"/>
    </location>
</feature>
<feature type="compositionally biased region" description="Basic and acidic residues" evidence="2">
    <location>
        <begin position="192"/>
        <end position="201"/>
    </location>
</feature>
<feature type="region of interest" description="Disordered" evidence="2">
    <location>
        <begin position="910"/>
        <end position="987"/>
    </location>
</feature>
<proteinExistence type="predicted"/>
<gene>
    <name evidence="3" type="ORF">HYPSUDRAFT_214032</name>
</gene>
<feature type="compositionally biased region" description="Polar residues" evidence="2">
    <location>
        <begin position="854"/>
        <end position="876"/>
    </location>
</feature>
<feature type="region of interest" description="Disordered" evidence="2">
    <location>
        <begin position="704"/>
        <end position="738"/>
    </location>
</feature>
<evidence type="ECO:0000256" key="1">
    <source>
        <dbReference type="SAM" id="Coils"/>
    </source>
</evidence>
<feature type="compositionally biased region" description="Basic and acidic residues" evidence="2">
    <location>
        <begin position="330"/>
        <end position="340"/>
    </location>
</feature>
<feature type="compositionally biased region" description="Low complexity" evidence="2">
    <location>
        <begin position="142"/>
        <end position="154"/>
    </location>
</feature>
<keyword evidence="1" id="KW-0175">Coiled coil</keyword>
<name>A0A0D2MN12_HYPSF</name>
<sequence length="1533" mass="162737">MPALPSFITGFKSKAGGSNLKSPFTIRRGEPRAPTPPPPPPPAPPEYHRADVIDINNQSRYSLDFDGGRPNDEFEKAIFDDSPRVTKADTTISPQVKLDIELSPEALTDWFASNFMAQFPEAMLQGVPKAGGSGLRNESPLASAAGSGRANNGRTDPTPPLQDGRDDESVSASSSEDVIANLQAMNPSHFGKMPDFDEFNRLDQSQTPPSRSSPKPNASSGSSNHKNGSTDAPPSSRPTRPLSTAEELISSAVSGSTLARALMSNSFILPSDNRASRFLRGAGGLTRSDSTTLPRAEHSYGAYSEDLFSIGPDAPPIPSDAEALYRPPKKLREAAERGNKSAEALTRQGSGSSVKALPKPPSTPSARSSPLLSPGREFDMADIIHPSTPTPDARRTPPVPRSPLPLPPTPKLPYLTSEDGHSSKHNSKQSSLPDEYQSSIQHFPLDSQLISPELSPLSSEGPPSGRDLDGVLNYYSLPETPDIASTSGFQPAFSPISEESSSQLSPPIPYRNPERRESTRPFGGRSPSSGSPRTRHDSATLPRRPSDRNFSRAPSLLSVAETNVSAQAPSPSSTHSSSSKTSSIAPDFLAPPPVSTIFNRTRAGSAPSPIKVLRDSKDAGTYKITVGPQLVESNTPTDEDGGVAQQFPETPNMFSPMLTGDSSEASSMPSLAEGAEAPAVVPRSATLPRAGSQSFAQALLLNRAGTTGGHARQPSGSRIRPKEPARSRSPSTSAPRLVDIAQVAEQLCEEPMEDLTIISGPSKAAIETSKEEKGAATAAALSEEEDPTESNRLSVASTRFSRTSSLAPSVSQESDTSGSMYSPSESSTSRRQRTLPPVPPVPPTSLSSSPIPAVSNSPTPSHASLRIQPSINQFQTAAIPEPASIPTAPSLPPAFTTTMLPTANLPYAIPPPPVMPPPSPTPSQKARSAATRGRMPPALTISNAGSPSEHTVAVNGADTDGSSSARDSATSIPSTTLPNPNALPPQEQSSLTYKAGFIGGRDSDIFRGTSLGSPPPYYQAISDAIAHNDQTPTTGFPGNATFAFPAASTAAGPANGPATSVDWTVAHTPPLPDLRAPALVRESSISASQRGRMRPPLPAGPRRPSQATITGFPTHSLRDRSGSVSSVASGSLFGRSTRDAPAMPSPQFQTPSPKWRGYTMEAAKWTFTSAQLQDIVSRAIRQSAEASSIRLLRLEILDHEIPEEKDRLEAQRAELMSRYKSWARRRTALIEALGMYVAGGDEDTAAYAVRMVDDLRDVSAMLDRFAEELHSVDAQIGRLDSLVQTHTGSALAMALRKLNTSFLKQVSENQALRNQVQTLEAERDEAWQHAEDAANELDKMESAASSRRSSRISAVRKSSLRVSKAGLRTPSQRLSQLSSHGSAIHPFNILPRSPLARPQRIPPVPAIPRSRPPDLMTDVATHTSQPASAGYTPTSETEALIEAQDELYAMLGLKIPERLPRRSRSVSIMSGGSSAAPSSAHHTFLHVPRPPDTPASYRHSSLPGDSTLAEAYNAMAADRNAVLATIGMLSSTD</sequence>
<evidence type="ECO:0000313" key="4">
    <source>
        <dbReference type="Proteomes" id="UP000054270"/>
    </source>
</evidence>
<feature type="compositionally biased region" description="Low complexity" evidence="2">
    <location>
        <begin position="565"/>
        <end position="583"/>
    </location>
</feature>
<feature type="compositionally biased region" description="Polar residues" evidence="2">
    <location>
        <begin position="660"/>
        <end position="669"/>
    </location>
</feature>
<evidence type="ECO:0000313" key="3">
    <source>
        <dbReference type="EMBL" id="KJA25328.1"/>
    </source>
</evidence>
<dbReference type="OMA" id="AKWTFTS"/>
<organism evidence="3 4">
    <name type="scientific">Hypholoma sublateritium (strain FD-334 SS-4)</name>
    <dbReference type="NCBI Taxonomy" id="945553"/>
    <lineage>
        <taxon>Eukaryota</taxon>
        <taxon>Fungi</taxon>
        <taxon>Dikarya</taxon>
        <taxon>Basidiomycota</taxon>
        <taxon>Agaricomycotina</taxon>
        <taxon>Agaricomycetes</taxon>
        <taxon>Agaricomycetidae</taxon>
        <taxon>Agaricales</taxon>
        <taxon>Agaricineae</taxon>
        <taxon>Strophariaceae</taxon>
        <taxon>Hypholoma</taxon>
    </lineage>
</organism>
<feature type="coiled-coil region" evidence="1">
    <location>
        <begin position="1194"/>
        <end position="1225"/>
    </location>
</feature>
<dbReference type="STRING" id="945553.A0A0D2MN12"/>
<feature type="compositionally biased region" description="Polar residues" evidence="2">
    <location>
        <begin position="940"/>
        <end position="949"/>
    </location>
</feature>
<feature type="compositionally biased region" description="Polar residues" evidence="2">
    <location>
        <begin position="790"/>
        <end position="829"/>
    </location>
</feature>
<keyword evidence="4" id="KW-1185">Reference proteome</keyword>
<feature type="compositionally biased region" description="Low complexity" evidence="2">
    <location>
        <begin position="208"/>
        <end position="223"/>
    </location>
</feature>
<dbReference type="Proteomes" id="UP000054270">
    <property type="component" value="Unassembled WGS sequence"/>
</dbReference>
<feature type="compositionally biased region" description="Low complexity" evidence="2">
    <location>
        <begin position="727"/>
        <end position="736"/>
    </location>
</feature>
<dbReference type="EMBL" id="KN817532">
    <property type="protein sequence ID" value="KJA25328.1"/>
    <property type="molecule type" value="Genomic_DNA"/>
</dbReference>
<feature type="region of interest" description="Disordered" evidence="2">
    <location>
        <begin position="126"/>
        <end position="247"/>
    </location>
</feature>
<feature type="compositionally biased region" description="Low complexity" evidence="2">
    <location>
        <begin position="451"/>
        <end position="465"/>
    </location>
</feature>
<feature type="compositionally biased region" description="Pro residues" evidence="2">
    <location>
        <begin position="33"/>
        <end position="45"/>
    </location>
</feature>